<dbReference type="InterPro" id="IPR024775">
    <property type="entry name" value="DinB-like"/>
</dbReference>
<comment type="caution">
    <text evidence="2">The sequence shown here is derived from an EMBL/GenBank/DDBJ whole genome shotgun (WGS) entry which is preliminary data.</text>
</comment>
<feature type="domain" description="DinB-like" evidence="1">
    <location>
        <begin position="16"/>
        <end position="155"/>
    </location>
</feature>
<dbReference type="Pfam" id="PF12867">
    <property type="entry name" value="DinB_2"/>
    <property type="match status" value="1"/>
</dbReference>
<evidence type="ECO:0000259" key="1">
    <source>
        <dbReference type="Pfam" id="PF12867"/>
    </source>
</evidence>
<accession>A0A7C1JWR6</accession>
<dbReference type="SUPFAM" id="SSF109854">
    <property type="entry name" value="DinB/YfiT-like putative metalloenzymes"/>
    <property type="match status" value="1"/>
</dbReference>
<proteinExistence type="predicted"/>
<reference evidence="2" key="1">
    <citation type="journal article" date="2020" name="mSystems">
        <title>Genome- and Community-Level Interaction Insights into Carbon Utilization and Element Cycling Functions of Hydrothermarchaeota in Hydrothermal Sediment.</title>
        <authorList>
            <person name="Zhou Z."/>
            <person name="Liu Y."/>
            <person name="Xu W."/>
            <person name="Pan J."/>
            <person name="Luo Z.H."/>
            <person name="Li M."/>
        </authorList>
    </citation>
    <scope>NUCLEOTIDE SEQUENCE [LARGE SCALE GENOMIC DNA]</scope>
    <source>
        <strain evidence="2">SpSt-289</strain>
    </source>
</reference>
<dbReference type="EMBL" id="DSMG01000094">
    <property type="protein sequence ID" value="HDX31688.1"/>
    <property type="molecule type" value="Genomic_DNA"/>
</dbReference>
<dbReference type="InterPro" id="IPR034660">
    <property type="entry name" value="DinB/YfiT-like"/>
</dbReference>
<dbReference type="AlphaFoldDB" id="A0A7C1JWR6"/>
<evidence type="ECO:0000313" key="2">
    <source>
        <dbReference type="EMBL" id="HDX31688.1"/>
    </source>
</evidence>
<dbReference type="Gene3D" id="1.20.120.450">
    <property type="entry name" value="dinb family like domain"/>
    <property type="match status" value="1"/>
</dbReference>
<name>A0A7C1JWR6_9CHLR</name>
<organism evidence="2">
    <name type="scientific">Caldilinea aerophila</name>
    <dbReference type="NCBI Taxonomy" id="133453"/>
    <lineage>
        <taxon>Bacteria</taxon>
        <taxon>Bacillati</taxon>
        <taxon>Chloroflexota</taxon>
        <taxon>Caldilineae</taxon>
        <taxon>Caldilineales</taxon>
        <taxon>Caldilineaceae</taxon>
        <taxon>Caldilinea</taxon>
    </lineage>
</organism>
<gene>
    <name evidence="2" type="ORF">ENQ20_09375</name>
</gene>
<sequence>MKSTSELATYRQLFDNMVHDIELLLEELPAEALLWKPFEHSPWRGPAGSLGWLIAHAISSTYYLLRRAEWMMGRLEWNAVDGDEGSEEFGPANHDPAYLLARARRMQTYVHQFLDSLSPQDLEASRPHPFEPERILTARYDIQHAFEHMSRHIGHAELTRQLWALQAAKAS</sequence>
<protein>
    <submittedName>
        <fullName evidence="2">DinB family protein</fullName>
    </submittedName>
</protein>